<dbReference type="Proteomes" id="UP000230088">
    <property type="component" value="Unassembled WGS sequence"/>
</dbReference>
<gene>
    <name evidence="1" type="ORF">COT33_01435</name>
</gene>
<proteinExistence type="predicted"/>
<protein>
    <submittedName>
        <fullName evidence="1">Uncharacterized protein</fullName>
    </submittedName>
</protein>
<dbReference type="EMBL" id="PEYD01000026">
    <property type="protein sequence ID" value="PIS39542.1"/>
    <property type="molecule type" value="Genomic_DNA"/>
</dbReference>
<evidence type="ECO:0000313" key="2">
    <source>
        <dbReference type="Proteomes" id="UP000230088"/>
    </source>
</evidence>
<evidence type="ECO:0000313" key="1">
    <source>
        <dbReference type="EMBL" id="PIS39542.1"/>
    </source>
</evidence>
<sequence>MATGRTISANFITGKDTKIISLREKITHLITGEIKDKNFQKEFLKDFARISYTRDAGAGVAAGKLQRDALCTRGRQGKAPFSNRNLRWHPLIVAANPIKYAKEIDKIKIEGKDESQTLVFIINGKRYPSPKVYELNQRHVALPKHWLPYIDNLKHWSDNLWTQNSCVIPSLEACDWNDAVETYAILGIAVGIEIYQANFEKIFNSITDLLSKQTIDKKITLPSKVFPNKKSEFINC</sequence>
<comment type="caution">
    <text evidence="1">The sequence shown here is derived from an EMBL/GenBank/DDBJ whole genome shotgun (WGS) entry which is preliminary data.</text>
</comment>
<organism evidence="1 2">
    <name type="scientific">Candidatus Nealsonbacteria bacterium CG08_land_8_20_14_0_20_38_20</name>
    <dbReference type="NCBI Taxonomy" id="1974705"/>
    <lineage>
        <taxon>Bacteria</taxon>
        <taxon>Candidatus Nealsoniibacteriota</taxon>
    </lineage>
</organism>
<accession>A0A2H0YP64</accession>
<dbReference type="AlphaFoldDB" id="A0A2H0YP64"/>
<reference evidence="2" key="1">
    <citation type="submission" date="2017-09" db="EMBL/GenBank/DDBJ databases">
        <title>Depth-based differentiation of microbial function through sediment-hosted aquifers and enrichment of novel symbionts in the deep terrestrial subsurface.</title>
        <authorList>
            <person name="Probst A.J."/>
            <person name="Ladd B."/>
            <person name="Jarett J.K."/>
            <person name="Geller-Mcgrath D.E."/>
            <person name="Sieber C.M.K."/>
            <person name="Emerson J.B."/>
            <person name="Anantharaman K."/>
            <person name="Thomas B.C."/>
            <person name="Malmstrom R."/>
            <person name="Stieglmeier M."/>
            <person name="Klingl A."/>
            <person name="Woyke T."/>
            <person name="Ryan C.M."/>
            <person name="Banfield J.F."/>
        </authorList>
    </citation>
    <scope>NUCLEOTIDE SEQUENCE [LARGE SCALE GENOMIC DNA]</scope>
</reference>
<name>A0A2H0YP64_9BACT</name>
<feature type="non-terminal residue" evidence="1">
    <location>
        <position position="236"/>
    </location>
</feature>